<dbReference type="InterPro" id="IPR047122">
    <property type="entry name" value="Trans-enoyl_RdTase-like"/>
</dbReference>
<keyword evidence="8" id="KW-1185">Reference proteome</keyword>
<comment type="caution">
    <text evidence="7">The sequence shown here is derived from an EMBL/GenBank/DDBJ whole genome shotgun (WGS) entry which is preliminary data.</text>
</comment>
<dbReference type="InterPro" id="IPR036291">
    <property type="entry name" value="NAD(P)-bd_dom_sf"/>
</dbReference>
<evidence type="ECO:0000256" key="4">
    <source>
        <dbReference type="ARBA" id="ARBA00023002"/>
    </source>
</evidence>
<dbReference type="PANTHER" id="PTHR45348">
    <property type="entry name" value="HYPOTHETICAL OXIDOREDUCTASE (EUROFUNG)"/>
    <property type="match status" value="1"/>
</dbReference>
<feature type="region of interest" description="Disordered" evidence="5">
    <location>
        <begin position="1"/>
        <end position="21"/>
    </location>
</feature>
<organism evidence="7 8">
    <name type="scientific">Gnomoniopsis smithogilvyi</name>
    <dbReference type="NCBI Taxonomy" id="1191159"/>
    <lineage>
        <taxon>Eukaryota</taxon>
        <taxon>Fungi</taxon>
        <taxon>Dikarya</taxon>
        <taxon>Ascomycota</taxon>
        <taxon>Pezizomycotina</taxon>
        <taxon>Sordariomycetes</taxon>
        <taxon>Sordariomycetidae</taxon>
        <taxon>Diaporthales</taxon>
        <taxon>Gnomoniaceae</taxon>
        <taxon>Gnomoniopsis</taxon>
    </lineage>
</organism>
<proteinExistence type="inferred from homology"/>
<dbReference type="Proteomes" id="UP001140453">
    <property type="component" value="Unassembled WGS sequence"/>
</dbReference>
<dbReference type="PANTHER" id="PTHR45348:SF1">
    <property type="entry name" value="TRANS-ENOYL REDUCTASE STHE"/>
    <property type="match status" value="1"/>
</dbReference>
<dbReference type="OrthoDB" id="48317at2759"/>
<accession>A0A9W9CX07</accession>
<dbReference type="Gene3D" id="3.40.50.720">
    <property type="entry name" value="NAD(P)-binding Rossmann-like Domain"/>
    <property type="match status" value="1"/>
</dbReference>
<dbReference type="InterPro" id="IPR020843">
    <property type="entry name" value="ER"/>
</dbReference>
<reference evidence="7" key="1">
    <citation type="submission" date="2022-10" db="EMBL/GenBank/DDBJ databases">
        <title>Tapping the CABI collections for fungal endophytes: first genome assemblies for Collariella, Neodidymelliopsis, Ascochyta clinopodiicola, Didymella pomorum, Didymosphaeria variabile, Neocosmospora piperis and Neocucurbitaria cava.</title>
        <authorList>
            <person name="Hill R."/>
        </authorList>
    </citation>
    <scope>NUCLEOTIDE SEQUENCE</scope>
    <source>
        <strain evidence="7">IMI 355082</strain>
    </source>
</reference>
<dbReference type="SMART" id="SM00829">
    <property type="entry name" value="PKS_ER"/>
    <property type="match status" value="1"/>
</dbReference>
<dbReference type="Pfam" id="PF08240">
    <property type="entry name" value="ADH_N"/>
    <property type="match status" value="1"/>
</dbReference>
<keyword evidence="2" id="KW-0547">Nucleotide-binding</keyword>
<evidence type="ECO:0000313" key="7">
    <source>
        <dbReference type="EMBL" id="KAJ4392132.1"/>
    </source>
</evidence>
<dbReference type="InterPro" id="IPR011032">
    <property type="entry name" value="GroES-like_sf"/>
</dbReference>
<dbReference type="CDD" id="cd08249">
    <property type="entry name" value="enoyl_reductase_like"/>
    <property type="match status" value="1"/>
</dbReference>
<keyword evidence="4" id="KW-0560">Oxidoreductase</keyword>
<evidence type="ECO:0000256" key="1">
    <source>
        <dbReference type="ARBA" id="ARBA00008072"/>
    </source>
</evidence>
<dbReference type="GO" id="GO:0000166">
    <property type="term" value="F:nucleotide binding"/>
    <property type="evidence" value="ECO:0007669"/>
    <property type="project" value="UniProtKB-KW"/>
</dbReference>
<dbReference type="AlphaFoldDB" id="A0A9W9CX07"/>
<sequence length="365" mass="38871">MSRQTQTALVQSPPKELAGSLPLSVSTTVEVPTISSDYHVLVRVLAVALNPNDHKMITHYPMPGNLAGCDFCGVVEATGPSSLQPTGTRVCGAVFPYKPDEPRSGAFAEWLVADSRLLLRVPHAWTDLEGAALGGVGWSTVCLAMSHPTALALVGRPSKPSEKKEPVLVYGGATATGTMACQLLKLSGYIPLAVVSSKSAALSVQYGAAATASYTAANPVDAIRSIARGQPIRHALDCITDAESAGISFASLARAGGRYACLEECPQTWRTRRAVRVKEVMGYEILGGRVDLGPSSIYSRESSHMSLVIGQEWAADMHSLLDKGSIKHHPMREITGKWDGIMQGLGMLQRGEVRGQKLVIRISEL</sequence>
<dbReference type="Gene3D" id="3.90.180.10">
    <property type="entry name" value="Medium-chain alcohol dehydrogenases, catalytic domain"/>
    <property type="match status" value="1"/>
</dbReference>
<evidence type="ECO:0000313" key="8">
    <source>
        <dbReference type="Proteomes" id="UP001140453"/>
    </source>
</evidence>
<dbReference type="EMBL" id="JAPEVB010000003">
    <property type="protein sequence ID" value="KAJ4392132.1"/>
    <property type="molecule type" value="Genomic_DNA"/>
</dbReference>
<dbReference type="SUPFAM" id="SSF50129">
    <property type="entry name" value="GroES-like"/>
    <property type="match status" value="1"/>
</dbReference>
<protein>
    <recommendedName>
        <fullName evidence="6">Enoyl reductase (ER) domain-containing protein</fullName>
    </recommendedName>
</protein>
<name>A0A9W9CX07_9PEZI</name>
<feature type="domain" description="Enoyl reductase (ER)" evidence="6">
    <location>
        <begin position="20"/>
        <end position="360"/>
    </location>
</feature>
<evidence type="ECO:0000259" key="6">
    <source>
        <dbReference type="SMART" id="SM00829"/>
    </source>
</evidence>
<dbReference type="InterPro" id="IPR013154">
    <property type="entry name" value="ADH-like_N"/>
</dbReference>
<gene>
    <name evidence="7" type="ORF">N0V93_005755</name>
</gene>
<evidence type="ECO:0000256" key="5">
    <source>
        <dbReference type="SAM" id="MobiDB-lite"/>
    </source>
</evidence>
<dbReference type="GO" id="GO:0016651">
    <property type="term" value="F:oxidoreductase activity, acting on NAD(P)H"/>
    <property type="evidence" value="ECO:0007669"/>
    <property type="project" value="InterPro"/>
</dbReference>
<evidence type="ECO:0000256" key="2">
    <source>
        <dbReference type="ARBA" id="ARBA00022741"/>
    </source>
</evidence>
<comment type="similarity">
    <text evidence="1">Belongs to the zinc-containing alcohol dehydrogenase family.</text>
</comment>
<keyword evidence="3" id="KW-0521">NADP</keyword>
<dbReference type="SUPFAM" id="SSF51735">
    <property type="entry name" value="NAD(P)-binding Rossmann-fold domains"/>
    <property type="match status" value="1"/>
</dbReference>
<evidence type="ECO:0000256" key="3">
    <source>
        <dbReference type="ARBA" id="ARBA00022857"/>
    </source>
</evidence>
<feature type="compositionally biased region" description="Polar residues" evidence="5">
    <location>
        <begin position="1"/>
        <end position="10"/>
    </location>
</feature>